<feature type="compositionally biased region" description="Polar residues" evidence="1">
    <location>
        <begin position="306"/>
        <end position="315"/>
    </location>
</feature>
<proteinExistence type="predicted"/>
<protein>
    <submittedName>
        <fullName evidence="2">Uncharacterized protein</fullName>
    </submittedName>
</protein>
<gene>
    <name evidence="2" type="ORF">QVD17_19415</name>
</gene>
<dbReference type="EMBL" id="JAUHHV010000005">
    <property type="protein sequence ID" value="KAK1424103.1"/>
    <property type="molecule type" value="Genomic_DNA"/>
</dbReference>
<organism evidence="2 3">
    <name type="scientific">Tagetes erecta</name>
    <name type="common">African marigold</name>
    <dbReference type="NCBI Taxonomy" id="13708"/>
    <lineage>
        <taxon>Eukaryota</taxon>
        <taxon>Viridiplantae</taxon>
        <taxon>Streptophyta</taxon>
        <taxon>Embryophyta</taxon>
        <taxon>Tracheophyta</taxon>
        <taxon>Spermatophyta</taxon>
        <taxon>Magnoliopsida</taxon>
        <taxon>eudicotyledons</taxon>
        <taxon>Gunneridae</taxon>
        <taxon>Pentapetalae</taxon>
        <taxon>asterids</taxon>
        <taxon>campanulids</taxon>
        <taxon>Asterales</taxon>
        <taxon>Asteraceae</taxon>
        <taxon>Asteroideae</taxon>
        <taxon>Heliantheae alliance</taxon>
        <taxon>Tageteae</taxon>
        <taxon>Tagetes</taxon>
    </lineage>
</organism>
<evidence type="ECO:0000313" key="3">
    <source>
        <dbReference type="Proteomes" id="UP001229421"/>
    </source>
</evidence>
<dbReference type="InterPro" id="IPR012340">
    <property type="entry name" value="NA-bd_OB-fold"/>
</dbReference>
<accession>A0AAD8KM99</accession>
<evidence type="ECO:0000256" key="1">
    <source>
        <dbReference type="SAM" id="MobiDB-lite"/>
    </source>
</evidence>
<keyword evidence="3" id="KW-1185">Reference proteome</keyword>
<name>A0AAD8KM99_TARER</name>
<comment type="caution">
    <text evidence="2">The sequence shown here is derived from an EMBL/GenBank/DDBJ whole genome shotgun (WGS) entry which is preliminary data.</text>
</comment>
<dbReference type="AlphaFoldDB" id="A0AAD8KM99"/>
<dbReference type="Gene3D" id="2.40.50.140">
    <property type="entry name" value="Nucleic acid-binding proteins"/>
    <property type="match status" value="2"/>
</dbReference>
<reference evidence="2" key="1">
    <citation type="journal article" date="2023" name="bioRxiv">
        <title>Improved chromosome-level genome assembly for marigold (Tagetes erecta).</title>
        <authorList>
            <person name="Jiang F."/>
            <person name="Yuan L."/>
            <person name="Wang S."/>
            <person name="Wang H."/>
            <person name="Xu D."/>
            <person name="Wang A."/>
            <person name="Fan W."/>
        </authorList>
    </citation>
    <scope>NUCLEOTIDE SEQUENCE</scope>
    <source>
        <strain evidence="2">WSJ</strain>
        <tissue evidence="2">Leaf</tissue>
    </source>
</reference>
<dbReference type="SUPFAM" id="SSF50249">
    <property type="entry name" value="Nucleic acid-binding proteins"/>
    <property type="match status" value="1"/>
</dbReference>
<sequence length="315" mass="35333">MCNKEETIDYIGILVDTKEKLTIDEETYLQLTIRDCSNTIMYATLWKEIACSLQRFNRPVIDAAVDPKIIAMTAMKVKLYGSRPRLQLEVGKKNRSGDCHILRDMYLNPNMVVASMNRSLHLNAPETLTTITNILNKSSTDVKGKRFSFYGEISSIVDNDWCYIACPICTKGLSEIDGEWFCPKDDIITDVIYSVLVESNKQNNTTAIPTLIQECIVSQYLHPQQQQVIPVQQAFSSMKRQLQLTRGEGSTSFTNKIAKTTSETAKETLIMATKTLKASSQQEENSAKDNNEPAATQVTDEHQDETQNTAATPPS</sequence>
<evidence type="ECO:0000313" key="2">
    <source>
        <dbReference type="EMBL" id="KAK1424103.1"/>
    </source>
</evidence>
<feature type="region of interest" description="Disordered" evidence="1">
    <location>
        <begin position="273"/>
        <end position="315"/>
    </location>
</feature>
<dbReference type="Proteomes" id="UP001229421">
    <property type="component" value="Unassembled WGS sequence"/>
</dbReference>